<feature type="domain" description="DUF4757" evidence="1">
    <location>
        <begin position="12"/>
        <end position="57"/>
    </location>
</feature>
<dbReference type="Proteomes" id="UP000299102">
    <property type="component" value="Unassembled WGS sequence"/>
</dbReference>
<dbReference type="InterPro" id="IPR031865">
    <property type="entry name" value="DUF4757"/>
</dbReference>
<dbReference type="Pfam" id="PF15949">
    <property type="entry name" value="DUF4757"/>
    <property type="match status" value="1"/>
</dbReference>
<organism evidence="2 3">
    <name type="scientific">Eumeta variegata</name>
    <name type="common">Bagworm moth</name>
    <name type="synonym">Eumeta japonica</name>
    <dbReference type="NCBI Taxonomy" id="151549"/>
    <lineage>
        <taxon>Eukaryota</taxon>
        <taxon>Metazoa</taxon>
        <taxon>Ecdysozoa</taxon>
        <taxon>Arthropoda</taxon>
        <taxon>Hexapoda</taxon>
        <taxon>Insecta</taxon>
        <taxon>Pterygota</taxon>
        <taxon>Neoptera</taxon>
        <taxon>Endopterygota</taxon>
        <taxon>Lepidoptera</taxon>
        <taxon>Glossata</taxon>
        <taxon>Ditrysia</taxon>
        <taxon>Tineoidea</taxon>
        <taxon>Psychidae</taxon>
        <taxon>Oiketicinae</taxon>
        <taxon>Eumeta</taxon>
    </lineage>
</organism>
<proteinExistence type="predicted"/>
<gene>
    <name evidence="2" type="ORF">EVAR_97734_1</name>
</gene>
<keyword evidence="3" id="KW-1185">Reference proteome</keyword>
<dbReference type="OrthoDB" id="15627at2759"/>
<evidence type="ECO:0000259" key="1">
    <source>
        <dbReference type="Pfam" id="PF15949"/>
    </source>
</evidence>
<comment type="caution">
    <text evidence="2">The sequence shown here is derived from an EMBL/GenBank/DDBJ whole genome shotgun (WGS) entry which is preliminary data.</text>
</comment>
<name>A0A4C1X8K8_EUMVA</name>
<evidence type="ECO:0000313" key="2">
    <source>
        <dbReference type="EMBL" id="GBP59232.1"/>
    </source>
</evidence>
<reference evidence="2 3" key="1">
    <citation type="journal article" date="2019" name="Commun. Biol.">
        <title>The bagworm genome reveals a unique fibroin gene that provides high tensile strength.</title>
        <authorList>
            <person name="Kono N."/>
            <person name="Nakamura H."/>
            <person name="Ohtoshi R."/>
            <person name="Tomita M."/>
            <person name="Numata K."/>
            <person name="Arakawa K."/>
        </authorList>
    </citation>
    <scope>NUCLEOTIDE SEQUENCE [LARGE SCALE GENOMIC DNA]</scope>
</reference>
<protein>
    <submittedName>
        <fullName evidence="2">Uncharacterized protein CG43427</fullName>
    </submittedName>
</protein>
<evidence type="ECO:0000313" key="3">
    <source>
        <dbReference type="Proteomes" id="UP000299102"/>
    </source>
</evidence>
<dbReference type="EMBL" id="BGZK01000756">
    <property type="protein sequence ID" value="GBP59232.1"/>
    <property type="molecule type" value="Genomic_DNA"/>
</dbReference>
<sequence>MRQVNESIMLKNLDNWKSSRRKRVEHIIERCVEVRRMENEPNQPRGKSKTFNEMMEESAAATAPGSRYPRPPAGTRDVALLRHALRLGLSRTFGSVTHTRPSIAERRFVTAPAAAGGGRRSRSAAINATRPQIKPRHLADLEILPSLLSATETDKGETLEHRRNPPTATRAAALAPAGFGGAAVKAVAR</sequence>
<accession>A0A4C1X8K8</accession>
<dbReference type="AlphaFoldDB" id="A0A4C1X8K8"/>